<dbReference type="Proteomes" id="UP000307749">
    <property type="component" value="Unassembled WGS sequence"/>
</dbReference>
<dbReference type="PANTHER" id="PTHR42989">
    <property type="entry name" value="HYDROGENASE-4 COMPONENT I"/>
    <property type="match status" value="1"/>
</dbReference>
<dbReference type="SUPFAM" id="SSF56770">
    <property type="entry name" value="HydA/Nqo6-like"/>
    <property type="match status" value="1"/>
</dbReference>
<dbReference type="AlphaFoldDB" id="A0A4S3KGT1"/>
<comment type="caution">
    <text evidence="9">The sequence shown here is derived from an EMBL/GenBank/DDBJ whole genome shotgun (WGS) entry which is preliminary data.</text>
</comment>
<keyword evidence="9" id="KW-0830">Ubiquinone</keyword>
<accession>A0A4S3KGT1</accession>
<dbReference type="Pfam" id="PF12838">
    <property type="entry name" value="Fer4_7"/>
    <property type="match status" value="1"/>
</dbReference>
<dbReference type="STRING" id="993689.GCA_002077135_02825"/>
<evidence type="ECO:0000256" key="1">
    <source>
        <dbReference type="ARBA" id="ARBA00001966"/>
    </source>
</evidence>
<evidence type="ECO:0000256" key="5">
    <source>
        <dbReference type="ARBA" id="ARBA00022723"/>
    </source>
</evidence>
<organism evidence="9 10">
    <name type="scientific">Metallibacterium scheffleri</name>
    <dbReference type="NCBI Taxonomy" id="993689"/>
    <lineage>
        <taxon>Bacteria</taxon>
        <taxon>Pseudomonadati</taxon>
        <taxon>Pseudomonadota</taxon>
        <taxon>Gammaproteobacteria</taxon>
        <taxon>Lysobacterales</taxon>
        <taxon>Rhodanobacteraceae</taxon>
        <taxon>Metallibacterium</taxon>
    </lineage>
</organism>
<proteinExistence type="inferred from homology"/>
<feature type="domain" description="4Fe-4S ferredoxin-type" evidence="8">
    <location>
        <begin position="73"/>
        <end position="102"/>
    </location>
</feature>
<dbReference type="GO" id="GO:0046872">
    <property type="term" value="F:metal ion binding"/>
    <property type="evidence" value="ECO:0007669"/>
    <property type="project" value="UniProtKB-KW"/>
</dbReference>
<dbReference type="InterPro" id="IPR017896">
    <property type="entry name" value="4Fe4S_Fe-S-bd"/>
</dbReference>
<keyword evidence="7" id="KW-0411">Iron-sulfur</keyword>
<dbReference type="PANTHER" id="PTHR42989:SF1">
    <property type="entry name" value="FORMATE HYDROGENLYASE SUBUNIT 7-RELATED"/>
    <property type="match status" value="1"/>
</dbReference>
<keyword evidence="6" id="KW-0408">Iron</keyword>
<evidence type="ECO:0000256" key="3">
    <source>
        <dbReference type="ARBA" id="ARBA00010870"/>
    </source>
</evidence>
<comment type="similarity">
    <text evidence="2">Belongs to the complex I 20 kDa subunit family.</text>
</comment>
<keyword evidence="10" id="KW-1185">Reference proteome</keyword>
<dbReference type="PROSITE" id="PS51379">
    <property type="entry name" value="4FE4S_FER_2"/>
    <property type="match status" value="2"/>
</dbReference>
<dbReference type="InterPro" id="IPR052375">
    <property type="entry name" value="Complex_I_20kDa-like"/>
</dbReference>
<evidence type="ECO:0000256" key="6">
    <source>
        <dbReference type="ARBA" id="ARBA00023004"/>
    </source>
</evidence>
<comment type="similarity">
    <text evidence="3">Belongs to the FrhG family.</text>
</comment>
<dbReference type="NCBIfam" id="NF005012">
    <property type="entry name" value="PRK06411.1"/>
    <property type="match status" value="1"/>
</dbReference>
<dbReference type="GO" id="GO:0051539">
    <property type="term" value="F:4 iron, 4 sulfur cluster binding"/>
    <property type="evidence" value="ECO:0007669"/>
    <property type="project" value="UniProtKB-KW"/>
</dbReference>
<comment type="cofactor">
    <cofactor evidence="1">
        <name>[4Fe-4S] cluster</name>
        <dbReference type="ChEBI" id="CHEBI:49883"/>
    </cofactor>
</comment>
<reference evidence="9 10" key="1">
    <citation type="submission" date="2017-02" db="EMBL/GenBank/DDBJ databases">
        <title>Whole genome sequencing of Metallibacterium scheffleri DSM 24874 (T).</title>
        <authorList>
            <person name="Kumar S."/>
            <person name="Patil P."/>
            <person name="Patil P.B."/>
        </authorList>
    </citation>
    <scope>NUCLEOTIDE SEQUENCE [LARGE SCALE GENOMIC DNA]</scope>
    <source>
        <strain evidence="9 10">DSM 24874</strain>
    </source>
</reference>
<evidence type="ECO:0000256" key="4">
    <source>
        <dbReference type="ARBA" id="ARBA00022485"/>
    </source>
</evidence>
<sequence length="279" mass="29707">MALWTFFGLARGRATSDWPEGDAQAAGQHGVQGMPRVTAQACAESCAACVAACPTDALHQVEVPGGADAAPRHGIALDYGRCIACQRCVEVCPVGTLQASHDWALAVRARADLRFDPQQGTPARDTLALELQNVIARRFRHSLHIRHVDAGSCNGCESELQALMNPFYNLHRLGIFFTASPRAADLLLVTGTVTEPMREPLRAAWEAMPEPKWVMAMGACAISGGMAREGYAGGSGLQGLIPVDVYLPGCAPNPAAIMHALLLLLGRSEQHLHGGRRDG</sequence>
<evidence type="ECO:0000259" key="8">
    <source>
        <dbReference type="PROSITE" id="PS51379"/>
    </source>
</evidence>
<evidence type="ECO:0000313" key="9">
    <source>
        <dbReference type="EMBL" id="THD07872.1"/>
    </source>
</evidence>
<dbReference type="RefSeq" id="WP_081128744.1">
    <property type="nucleotide sequence ID" value="NZ_DAHXOC010000006.1"/>
</dbReference>
<dbReference type="PROSITE" id="PS00198">
    <property type="entry name" value="4FE4S_FER_1"/>
    <property type="match status" value="1"/>
</dbReference>
<dbReference type="InterPro" id="IPR006137">
    <property type="entry name" value="NADH_UbQ_OxRdtase-like_20kDa"/>
</dbReference>
<evidence type="ECO:0000256" key="7">
    <source>
        <dbReference type="ARBA" id="ARBA00023014"/>
    </source>
</evidence>
<dbReference type="Gene3D" id="3.30.70.3270">
    <property type="match status" value="1"/>
</dbReference>
<dbReference type="Pfam" id="PF01058">
    <property type="entry name" value="Oxidored_q6"/>
    <property type="match status" value="1"/>
</dbReference>
<evidence type="ECO:0000313" key="10">
    <source>
        <dbReference type="Proteomes" id="UP000307749"/>
    </source>
</evidence>
<dbReference type="Gene3D" id="3.40.50.12280">
    <property type="match status" value="1"/>
</dbReference>
<dbReference type="EMBL" id="MWQO01000054">
    <property type="protein sequence ID" value="THD07872.1"/>
    <property type="molecule type" value="Genomic_DNA"/>
</dbReference>
<keyword evidence="5" id="KW-0479">Metal-binding</keyword>
<protein>
    <submittedName>
        <fullName evidence="9">NADH:ubiquinone oxidoreductase</fullName>
    </submittedName>
</protein>
<dbReference type="InterPro" id="IPR017900">
    <property type="entry name" value="4Fe4S_Fe_S_CS"/>
</dbReference>
<keyword evidence="4" id="KW-0004">4Fe-4S</keyword>
<evidence type="ECO:0000256" key="2">
    <source>
        <dbReference type="ARBA" id="ARBA00009173"/>
    </source>
</evidence>
<dbReference type="OrthoDB" id="9786737at2"/>
<dbReference type="SUPFAM" id="SSF54862">
    <property type="entry name" value="4Fe-4S ferredoxins"/>
    <property type="match status" value="1"/>
</dbReference>
<name>A0A4S3KGT1_9GAMM</name>
<gene>
    <name evidence="9" type="ORF">B1806_14060</name>
</gene>
<feature type="domain" description="4Fe-4S ferredoxin-type" evidence="8">
    <location>
        <begin position="33"/>
        <end position="63"/>
    </location>
</feature>